<accession>A0ABQ8UP64</accession>
<feature type="compositionally biased region" description="Pro residues" evidence="1">
    <location>
        <begin position="307"/>
        <end position="335"/>
    </location>
</feature>
<feature type="compositionally biased region" description="Pro residues" evidence="1">
    <location>
        <begin position="184"/>
        <end position="198"/>
    </location>
</feature>
<proteinExistence type="predicted"/>
<feature type="region of interest" description="Disordered" evidence="1">
    <location>
        <begin position="236"/>
        <end position="361"/>
    </location>
</feature>
<feature type="compositionally biased region" description="Pro residues" evidence="1">
    <location>
        <begin position="136"/>
        <end position="151"/>
    </location>
</feature>
<keyword evidence="3" id="KW-1185">Reference proteome</keyword>
<feature type="region of interest" description="Disordered" evidence="1">
    <location>
        <begin position="489"/>
        <end position="520"/>
    </location>
</feature>
<gene>
    <name evidence="2" type="ORF">PAPYR_3805</name>
</gene>
<feature type="compositionally biased region" description="Low complexity" evidence="1">
    <location>
        <begin position="236"/>
        <end position="250"/>
    </location>
</feature>
<feature type="compositionally biased region" description="Acidic residues" evidence="1">
    <location>
        <begin position="10"/>
        <end position="19"/>
    </location>
</feature>
<sequence length="520" mass="53083">MNPPEHERYDLEEEDENNDETFGGPVDPSAGNDWEMHHEHFAGQFESQERAPAPTEIASAPAPAPSPVSAQPTLSQVKAAFWDGGAPASQSAQSSQFRFFGSELSSQGLAANPAETMSVADLEAAFAPPVHRQGPTAPPAAPAPEPSPPYPGASSQPPGYSARQPAPVPPSGSPPLPRFATPSTSPPMPPPAASPPAPAAGSLQQLLPPDLAAAVQAGTLTMQQALSFVAAALSGAQQPSGGQSWGSSGPAVPPVPPPGPPPPPPSAMGKPAGIMGHAPGYPPRMGGPFPGAPQSAFPMGPRGVMPPGMPPPPMGMPPGMPPSPMGMPPGLPSPPGMQQAPLGMHPAGLSSPPGMQPQYNSPNALAAAAAAAAAQQRHLMQQLQVAQGLLGQGPEPPPMIPTRPRRAPRPFFGVPPQVVARQPKGLREGSRIFVGGAPTPVAQPVDAAPRDLMSPAEVELIACPFNQCWDTYDENYYHTSAYMTQTLGELPAPRAPSCPPCAPSGPTSPSSPPLGAPADR</sequence>
<name>A0ABQ8UP64_9EUKA</name>
<feature type="compositionally biased region" description="Low complexity" evidence="1">
    <location>
        <begin position="51"/>
        <end position="71"/>
    </location>
</feature>
<comment type="caution">
    <text evidence="2">The sequence shown here is derived from an EMBL/GenBank/DDBJ whole genome shotgun (WGS) entry which is preliminary data.</text>
</comment>
<feature type="compositionally biased region" description="Pro residues" evidence="1">
    <location>
        <begin position="493"/>
        <end position="503"/>
    </location>
</feature>
<evidence type="ECO:0000313" key="2">
    <source>
        <dbReference type="EMBL" id="KAJ4460083.1"/>
    </source>
</evidence>
<feature type="compositionally biased region" description="Pro residues" evidence="1">
    <location>
        <begin position="251"/>
        <end position="266"/>
    </location>
</feature>
<evidence type="ECO:0000313" key="3">
    <source>
        <dbReference type="Proteomes" id="UP001141327"/>
    </source>
</evidence>
<protein>
    <submittedName>
        <fullName evidence="2">Uncharacterized protein</fullName>
    </submittedName>
</protein>
<dbReference type="Proteomes" id="UP001141327">
    <property type="component" value="Unassembled WGS sequence"/>
</dbReference>
<feature type="compositionally biased region" description="Pro residues" evidence="1">
    <location>
        <begin position="166"/>
        <end position="177"/>
    </location>
</feature>
<reference evidence="2" key="1">
    <citation type="journal article" date="2022" name="bioRxiv">
        <title>Genomics of Preaxostyla Flagellates Illuminates Evolutionary Transitions and the Path Towards Mitochondrial Loss.</title>
        <authorList>
            <person name="Novak L.V.F."/>
            <person name="Treitli S.C."/>
            <person name="Pyrih J."/>
            <person name="Halakuc P."/>
            <person name="Pipaliya S.V."/>
            <person name="Vacek V."/>
            <person name="Brzon O."/>
            <person name="Soukal P."/>
            <person name="Eme L."/>
            <person name="Dacks J.B."/>
            <person name="Karnkowska A."/>
            <person name="Elias M."/>
            <person name="Hampl V."/>
        </authorList>
    </citation>
    <scope>NUCLEOTIDE SEQUENCE</scope>
    <source>
        <strain evidence="2">RCP-MX</strain>
    </source>
</reference>
<evidence type="ECO:0000256" key="1">
    <source>
        <dbReference type="SAM" id="MobiDB-lite"/>
    </source>
</evidence>
<organism evidence="2 3">
    <name type="scientific">Paratrimastix pyriformis</name>
    <dbReference type="NCBI Taxonomy" id="342808"/>
    <lineage>
        <taxon>Eukaryota</taxon>
        <taxon>Metamonada</taxon>
        <taxon>Preaxostyla</taxon>
        <taxon>Paratrimastigidae</taxon>
        <taxon>Paratrimastix</taxon>
    </lineage>
</organism>
<feature type="region of interest" description="Disordered" evidence="1">
    <location>
        <begin position="120"/>
        <end position="203"/>
    </location>
</feature>
<dbReference type="EMBL" id="JAPMOS010000015">
    <property type="protein sequence ID" value="KAJ4460083.1"/>
    <property type="molecule type" value="Genomic_DNA"/>
</dbReference>
<feature type="compositionally biased region" description="Pro residues" evidence="1">
    <location>
        <begin position="509"/>
        <end position="520"/>
    </location>
</feature>
<feature type="region of interest" description="Disordered" evidence="1">
    <location>
        <begin position="1"/>
        <end position="71"/>
    </location>
</feature>